<dbReference type="AlphaFoldDB" id="A0A8C5YNB3"/>
<dbReference type="Proteomes" id="UP000694407">
    <property type="component" value="Unplaced"/>
</dbReference>
<dbReference type="Ensembl" id="ENSMMMT00000001604.1">
    <property type="protein sequence ID" value="ENSMMMP00000001434.1"/>
    <property type="gene ID" value="ENSMMMG00000001314.1"/>
</dbReference>
<protein>
    <submittedName>
        <fullName evidence="2">Prostate and testis expressed 3</fullName>
    </submittedName>
</protein>
<proteinExistence type="predicted"/>
<keyword evidence="1" id="KW-0732">Signal</keyword>
<feature type="signal peptide" evidence="1">
    <location>
        <begin position="1"/>
        <end position="18"/>
    </location>
</feature>
<accession>A0A8C5YNB3</accession>
<name>A0A8C5YNB3_MARMA</name>
<dbReference type="GeneTree" id="ENSGT00690000102487"/>
<feature type="chain" id="PRO_5034624694" evidence="1">
    <location>
        <begin position="19"/>
        <end position="98"/>
    </location>
</feature>
<sequence length="98" mass="11621">MNKCFLSLFCLTCLIVEATSTRCIICHLRTRSDRCRRGFGVCHTKKNESCMSLKIYLNNTLQVLYTVCQKFCRNLTYDFNNRTYVHECCDYNSCNYRL</sequence>
<dbReference type="CDD" id="cd23579">
    <property type="entry name" value="TFP_LU_ECD_PATE3"/>
    <property type="match status" value="1"/>
</dbReference>
<keyword evidence="3" id="KW-1185">Reference proteome</keyword>
<reference evidence="2" key="1">
    <citation type="submission" date="2025-08" db="UniProtKB">
        <authorList>
            <consortium name="Ensembl"/>
        </authorList>
    </citation>
    <scope>IDENTIFICATION</scope>
</reference>
<evidence type="ECO:0000313" key="3">
    <source>
        <dbReference type="Proteomes" id="UP000694407"/>
    </source>
</evidence>
<evidence type="ECO:0000313" key="2">
    <source>
        <dbReference type="Ensembl" id="ENSMMMP00000001434.1"/>
    </source>
</evidence>
<gene>
    <name evidence="2" type="primary">PATE3</name>
</gene>
<organism evidence="2 3">
    <name type="scientific">Marmota marmota marmota</name>
    <name type="common">Alpine marmot</name>
    <dbReference type="NCBI Taxonomy" id="9994"/>
    <lineage>
        <taxon>Eukaryota</taxon>
        <taxon>Metazoa</taxon>
        <taxon>Chordata</taxon>
        <taxon>Craniata</taxon>
        <taxon>Vertebrata</taxon>
        <taxon>Euteleostomi</taxon>
        <taxon>Mammalia</taxon>
        <taxon>Eutheria</taxon>
        <taxon>Euarchontoglires</taxon>
        <taxon>Glires</taxon>
        <taxon>Rodentia</taxon>
        <taxon>Sciuromorpha</taxon>
        <taxon>Sciuridae</taxon>
        <taxon>Xerinae</taxon>
        <taxon>Marmotini</taxon>
        <taxon>Marmota</taxon>
    </lineage>
</organism>
<evidence type="ECO:0000256" key="1">
    <source>
        <dbReference type="SAM" id="SignalP"/>
    </source>
</evidence>
<reference evidence="2" key="2">
    <citation type="submission" date="2025-09" db="UniProtKB">
        <authorList>
            <consortium name="Ensembl"/>
        </authorList>
    </citation>
    <scope>IDENTIFICATION</scope>
</reference>